<evidence type="ECO:0000256" key="5">
    <source>
        <dbReference type="ARBA" id="ARBA00023002"/>
    </source>
</evidence>
<keyword evidence="3" id="KW-0349">Heme</keyword>
<dbReference type="GO" id="GO:0042744">
    <property type="term" value="P:hydrogen peroxide catabolic process"/>
    <property type="evidence" value="ECO:0007669"/>
    <property type="project" value="TreeGrafter"/>
</dbReference>
<dbReference type="InterPro" id="IPR011614">
    <property type="entry name" value="Catalase_core"/>
</dbReference>
<reference evidence="8" key="2">
    <citation type="submission" date="2023-06" db="EMBL/GenBank/DDBJ databases">
        <authorList>
            <consortium name="Lawrence Berkeley National Laboratory"/>
            <person name="Haridas S."/>
            <person name="Hensen N."/>
            <person name="Bonometti L."/>
            <person name="Westerberg I."/>
            <person name="Brannstrom I.O."/>
            <person name="Guillou S."/>
            <person name="Cros-Aarteil S."/>
            <person name="Calhoun S."/>
            <person name="Kuo A."/>
            <person name="Mondo S."/>
            <person name="Pangilinan J."/>
            <person name="Riley R."/>
            <person name="Labutti K."/>
            <person name="Andreopoulos B."/>
            <person name="Lipzen A."/>
            <person name="Chen C."/>
            <person name="Yanf M."/>
            <person name="Daum C."/>
            <person name="Ng V."/>
            <person name="Clum A."/>
            <person name="Steindorff A."/>
            <person name="Ohm R."/>
            <person name="Martin F."/>
            <person name="Silar P."/>
            <person name="Natvig D."/>
            <person name="Lalanne C."/>
            <person name="Gautier V."/>
            <person name="Ament-Velasquez S.L."/>
            <person name="Kruys A."/>
            <person name="Hutchinson M.I."/>
            <person name="Powell A.J."/>
            <person name="Barry K."/>
            <person name="Miller A.N."/>
            <person name="Grigoriev I.V."/>
            <person name="Debuchy R."/>
            <person name="Gladieux P."/>
            <person name="Thoren M.H."/>
            <person name="Johannesson H."/>
        </authorList>
    </citation>
    <scope>NUCLEOTIDE SEQUENCE</scope>
    <source>
        <strain evidence="8">CBS 118394</strain>
    </source>
</reference>
<proteinExistence type="inferred from homology"/>
<gene>
    <name evidence="8" type="ORF">B0H66DRAFT_553827</name>
</gene>
<evidence type="ECO:0000256" key="4">
    <source>
        <dbReference type="ARBA" id="ARBA00022723"/>
    </source>
</evidence>
<evidence type="ECO:0000313" key="9">
    <source>
        <dbReference type="Proteomes" id="UP001283341"/>
    </source>
</evidence>
<protein>
    <submittedName>
        <fullName evidence="8">Catalase-like domain-containing protein</fullName>
    </submittedName>
</protein>
<evidence type="ECO:0000259" key="7">
    <source>
        <dbReference type="Pfam" id="PF00199"/>
    </source>
</evidence>
<dbReference type="GO" id="GO:0004096">
    <property type="term" value="F:catalase activity"/>
    <property type="evidence" value="ECO:0007669"/>
    <property type="project" value="InterPro"/>
</dbReference>
<accession>A0AAE0IC38</accession>
<keyword evidence="5" id="KW-0560">Oxidoreductase</keyword>
<dbReference type="SUPFAM" id="SSF56634">
    <property type="entry name" value="Heme-dependent catalase-like"/>
    <property type="match status" value="1"/>
</dbReference>
<feature type="domain" description="Catalase core" evidence="7">
    <location>
        <begin position="20"/>
        <end position="76"/>
    </location>
</feature>
<evidence type="ECO:0000313" key="8">
    <source>
        <dbReference type="EMBL" id="KAK3322253.1"/>
    </source>
</evidence>
<keyword evidence="2" id="KW-0575">Peroxidase</keyword>
<evidence type="ECO:0000256" key="6">
    <source>
        <dbReference type="ARBA" id="ARBA00023004"/>
    </source>
</evidence>
<keyword evidence="4" id="KW-0479">Metal-binding</keyword>
<evidence type="ECO:0000256" key="1">
    <source>
        <dbReference type="ARBA" id="ARBA00005329"/>
    </source>
</evidence>
<dbReference type="PANTHER" id="PTHR11465:SF9">
    <property type="entry name" value="CATALASE"/>
    <property type="match status" value="1"/>
</dbReference>
<dbReference type="AlphaFoldDB" id="A0AAE0IC38"/>
<dbReference type="GO" id="GO:0046872">
    <property type="term" value="F:metal ion binding"/>
    <property type="evidence" value="ECO:0007669"/>
    <property type="project" value="UniProtKB-KW"/>
</dbReference>
<evidence type="ECO:0000256" key="3">
    <source>
        <dbReference type="ARBA" id="ARBA00022617"/>
    </source>
</evidence>
<sequence>MAANDKSASTFRCDEQPVYTTSNGCPVENQQKYQRIGNEPLLLQDFHLLDLLAHFDREHIPKRVVHAKGAGAYGEVSRVPMNVPWTVCYFNRLQQHARLLHPRPNQLSRLHPHAETQPGLPQQLSAAHLQEAGHRGAARAVYCCGEYCRLWRGHGGPLRAGEQFVGGSGRTSG</sequence>
<keyword evidence="6" id="KW-0408">Iron</keyword>
<dbReference type="Gene3D" id="2.40.180.10">
    <property type="entry name" value="Catalase core domain"/>
    <property type="match status" value="1"/>
</dbReference>
<dbReference type="PROSITE" id="PS51402">
    <property type="entry name" value="CATALASE_3"/>
    <property type="match status" value="1"/>
</dbReference>
<dbReference type="GO" id="GO:0020037">
    <property type="term" value="F:heme binding"/>
    <property type="evidence" value="ECO:0007669"/>
    <property type="project" value="InterPro"/>
</dbReference>
<organism evidence="8 9">
    <name type="scientific">Apodospora peruviana</name>
    <dbReference type="NCBI Taxonomy" id="516989"/>
    <lineage>
        <taxon>Eukaryota</taxon>
        <taxon>Fungi</taxon>
        <taxon>Dikarya</taxon>
        <taxon>Ascomycota</taxon>
        <taxon>Pezizomycotina</taxon>
        <taxon>Sordariomycetes</taxon>
        <taxon>Sordariomycetidae</taxon>
        <taxon>Sordariales</taxon>
        <taxon>Lasiosphaeriaceae</taxon>
        <taxon>Apodospora</taxon>
    </lineage>
</organism>
<dbReference type="EMBL" id="JAUEDM010000003">
    <property type="protein sequence ID" value="KAK3322253.1"/>
    <property type="molecule type" value="Genomic_DNA"/>
</dbReference>
<keyword evidence="9" id="KW-1185">Reference proteome</keyword>
<dbReference type="Proteomes" id="UP001283341">
    <property type="component" value="Unassembled WGS sequence"/>
</dbReference>
<dbReference type="InterPro" id="IPR018028">
    <property type="entry name" value="Catalase"/>
</dbReference>
<comment type="similarity">
    <text evidence="1">Belongs to the catalase family.</text>
</comment>
<comment type="caution">
    <text evidence="8">The sequence shown here is derived from an EMBL/GenBank/DDBJ whole genome shotgun (WGS) entry which is preliminary data.</text>
</comment>
<dbReference type="PANTHER" id="PTHR11465">
    <property type="entry name" value="CATALASE"/>
    <property type="match status" value="1"/>
</dbReference>
<dbReference type="InterPro" id="IPR020835">
    <property type="entry name" value="Catalase_sf"/>
</dbReference>
<name>A0AAE0IC38_9PEZI</name>
<dbReference type="GO" id="GO:0005777">
    <property type="term" value="C:peroxisome"/>
    <property type="evidence" value="ECO:0007669"/>
    <property type="project" value="TreeGrafter"/>
</dbReference>
<dbReference type="Pfam" id="PF00199">
    <property type="entry name" value="Catalase"/>
    <property type="match status" value="1"/>
</dbReference>
<dbReference type="GO" id="GO:0005739">
    <property type="term" value="C:mitochondrion"/>
    <property type="evidence" value="ECO:0007669"/>
    <property type="project" value="TreeGrafter"/>
</dbReference>
<reference evidence="8" key="1">
    <citation type="journal article" date="2023" name="Mol. Phylogenet. Evol.">
        <title>Genome-scale phylogeny and comparative genomics of the fungal order Sordariales.</title>
        <authorList>
            <person name="Hensen N."/>
            <person name="Bonometti L."/>
            <person name="Westerberg I."/>
            <person name="Brannstrom I.O."/>
            <person name="Guillou S."/>
            <person name="Cros-Aarteil S."/>
            <person name="Calhoun S."/>
            <person name="Haridas S."/>
            <person name="Kuo A."/>
            <person name="Mondo S."/>
            <person name="Pangilinan J."/>
            <person name="Riley R."/>
            <person name="LaButti K."/>
            <person name="Andreopoulos B."/>
            <person name="Lipzen A."/>
            <person name="Chen C."/>
            <person name="Yan M."/>
            <person name="Daum C."/>
            <person name="Ng V."/>
            <person name="Clum A."/>
            <person name="Steindorff A."/>
            <person name="Ohm R.A."/>
            <person name="Martin F."/>
            <person name="Silar P."/>
            <person name="Natvig D.O."/>
            <person name="Lalanne C."/>
            <person name="Gautier V."/>
            <person name="Ament-Velasquez S.L."/>
            <person name="Kruys A."/>
            <person name="Hutchinson M.I."/>
            <person name="Powell A.J."/>
            <person name="Barry K."/>
            <person name="Miller A.N."/>
            <person name="Grigoriev I.V."/>
            <person name="Debuchy R."/>
            <person name="Gladieux P."/>
            <person name="Hiltunen Thoren M."/>
            <person name="Johannesson H."/>
        </authorList>
    </citation>
    <scope>NUCLEOTIDE SEQUENCE</scope>
    <source>
        <strain evidence="8">CBS 118394</strain>
    </source>
</reference>
<dbReference type="GO" id="GO:0042542">
    <property type="term" value="P:response to hydrogen peroxide"/>
    <property type="evidence" value="ECO:0007669"/>
    <property type="project" value="TreeGrafter"/>
</dbReference>
<evidence type="ECO:0000256" key="2">
    <source>
        <dbReference type="ARBA" id="ARBA00022559"/>
    </source>
</evidence>